<dbReference type="RefSeq" id="WP_155944109.1">
    <property type="nucleotide sequence ID" value="NZ_ANBS01000055.1"/>
</dbReference>
<name>A0A8E4W2Y0_MYCMU</name>
<gene>
    <name evidence="1" type="ORF">C1S78_027095</name>
</gene>
<accession>A0A8E4W2Y0</accession>
<dbReference type="PROSITE" id="PS51257">
    <property type="entry name" value="PROKAR_LIPOPROTEIN"/>
    <property type="match status" value="1"/>
</dbReference>
<keyword evidence="2" id="KW-1185">Reference proteome</keyword>
<dbReference type="KEGG" id="mmuc:C1S78_027095"/>
<protein>
    <submittedName>
        <fullName evidence="1">Uncharacterized protein</fullName>
    </submittedName>
</protein>
<reference evidence="1 2" key="2">
    <citation type="journal article" date="2019" name="Sci. Rep.">
        <title>Insight into the biology of Mycobacterium mucogenicum and Mycobacterium neoaurum clade members.</title>
        <authorList>
            <person name="Behra P.R.K."/>
            <person name="Pettersson B.M.F."/>
            <person name="Ramesh M."/>
            <person name="Dasgupta S."/>
            <person name="Kirsebom L.A."/>
        </authorList>
    </citation>
    <scope>NUCLEOTIDE SEQUENCE [LARGE SCALE GENOMIC DNA]</scope>
    <source>
        <strain evidence="1 2">DSM 44124</strain>
    </source>
</reference>
<dbReference type="GeneID" id="76728628"/>
<reference evidence="1 2" key="1">
    <citation type="journal article" date="2019" name="BMC Evol. Biol.">
        <title>Comparative genomics of Mycobacterium mucogenicum and Mycobacterium neoaurum clade members emphasizing tRNA and non-coding RNA.</title>
        <authorList>
            <person name="Behra P.R.K."/>
            <person name="Pettersson B.M.F."/>
            <person name="Das S."/>
            <person name="Dasgupta S."/>
            <person name="Kirsebom L.A."/>
        </authorList>
    </citation>
    <scope>NUCLEOTIDE SEQUENCE [LARGE SCALE GENOMIC DNA]</scope>
    <source>
        <strain evidence="1 2">DSM 44124</strain>
    </source>
</reference>
<sequence>MSSRLAPGKPLRYLAVLALLISGAVLGCGTDDLQALPSPQGAAHTCSP</sequence>
<dbReference type="EMBL" id="CP062008">
    <property type="protein sequence ID" value="QPG69019.1"/>
    <property type="molecule type" value="Genomic_DNA"/>
</dbReference>
<evidence type="ECO:0000313" key="1">
    <source>
        <dbReference type="EMBL" id="QPG69019.1"/>
    </source>
</evidence>
<dbReference type="AlphaFoldDB" id="A0A8E4W2Y0"/>
<proteinExistence type="predicted"/>
<dbReference type="Proteomes" id="UP000309231">
    <property type="component" value="Chromosome"/>
</dbReference>
<evidence type="ECO:0000313" key="2">
    <source>
        <dbReference type="Proteomes" id="UP000309231"/>
    </source>
</evidence>
<organism evidence="1 2">
    <name type="scientific">Mycolicibacterium mucogenicum DSM 44124</name>
    <dbReference type="NCBI Taxonomy" id="1226753"/>
    <lineage>
        <taxon>Bacteria</taxon>
        <taxon>Bacillati</taxon>
        <taxon>Actinomycetota</taxon>
        <taxon>Actinomycetes</taxon>
        <taxon>Mycobacteriales</taxon>
        <taxon>Mycobacteriaceae</taxon>
        <taxon>Mycolicibacterium</taxon>
    </lineage>
</organism>